<dbReference type="Pfam" id="PF00270">
    <property type="entry name" value="DEAD"/>
    <property type="match status" value="1"/>
</dbReference>
<dbReference type="FunFam" id="3.40.50.300:FF:000466">
    <property type="entry name" value="ATP-dependent DNA helicase"/>
    <property type="match status" value="1"/>
</dbReference>
<evidence type="ECO:0000256" key="2">
    <source>
        <dbReference type="ARBA" id="ARBA00022723"/>
    </source>
</evidence>
<dbReference type="GO" id="GO:0005524">
    <property type="term" value="F:ATP binding"/>
    <property type="evidence" value="ECO:0007669"/>
    <property type="project" value="UniProtKB-KW"/>
</dbReference>
<evidence type="ECO:0000313" key="17">
    <source>
        <dbReference type="Proteomes" id="UP000283255"/>
    </source>
</evidence>
<dbReference type="Gene3D" id="3.40.50.300">
    <property type="entry name" value="P-loop containing nucleotide triphosphate hydrolases"/>
    <property type="match status" value="2"/>
</dbReference>
<gene>
    <name evidence="16" type="ORF">D1Z90_12675</name>
</gene>
<dbReference type="Proteomes" id="UP000283255">
    <property type="component" value="Unassembled WGS sequence"/>
</dbReference>
<comment type="caution">
    <text evidence="16">The sequence shown here is derived from an EMBL/GenBank/DDBJ whole genome shotgun (WGS) entry which is preliminary data.</text>
</comment>
<comment type="similarity">
    <text evidence="11">Belongs to the helicase family. DinG subfamily.</text>
</comment>
<evidence type="ECO:0000259" key="15">
    <source>
        <dbReference type="PROSITE" id="PS51193"/>
    </source>
</evidence>
<evidence type="ECO:0000256" key="5">
    <source>
        <dbReference type="ARBA" id="ARBA00022806"/>
    </source>
</evidence>
<dbReference type="GO" id="GO:0051536">
    <property type="term" value="F:iron-sulfur cluster binding"/>
    <property type="evidence" value="ECO:0007669"/>
    <property type="project" value="UniProtKB-KW"/>
</dbReference>
<feature type="domain" description="Helicase ATP-binding" evidence="15">
    <location>
        <begin position="12"/>
        <end position="274"/>
    </location>
</feature>
<dbReference type="SUPFAM" id="SSF52540">
    <property type="entry name" value="P-loop containing nucleoside triphosphate hydrolases"/>
    <property type="match status" value="2"/>
</dbReference>
<dbReference type="InterPro" id="IPR011545">
    <property type="entry name" value="DEAD/DEAH_box_helicase_dom"/>
</dbReference>
<dbReference type="InterPro" id="IPR006555">
    <property type="entry name" value="ATP-dep_Helicase_C"/>
</dbReference>
<sequence length="638" mass="71593">MSVADFFSATGALSQQINGYQPRQPQLQMAQAVADTLGQQGRLLVEAETGTGKTFAYLVPALLKQQKTIISTGSKNLQEQLFLRDLPFLLDAVNYTGVAAILKGRSNYLCIERLNRFMLQSHQQDASLLADLVKVKTWSASSQHGDLSEVDGLAEDAAIIPLVTSSNDNCLGRDCPDYDDCYLVKARQKAMDADILVVNHHLFFADVAVKDTGFGELMPEADAYIFDEAHQLPDIASQYFGQSLSSRQFFELCKDLEFCYRSELRDLSQLNKATLAFKSAVQELRLAFELEQGTGSWREKLQAGRMNVAIARLLETMQFTYDVAKLNLNRSEVLDHCFERLTQFKAQFDKMLDVNQAGFSYWYDCSRLHFSLHITPLSVAERFALEMDKKQAAWVFTSATMTVNEQFDHYANLLGLQNAEHLLLKSPFDFARQSLLAVPRYIPEPGTRGLAQWLVNQLAPIININQGRCFFLCTSHFMMNELAELFKQQLELPVLVQGETSKQALLKQFIDHGNALLVATGAFWEGIDVRGQTLSLVVIDKIPFTAPDDPLLKARMEDAQLKGLDPFQSVQLPQAVIALKQGVGRLIRDTQDKGAVVICDPRLVSRNYGNIFLNSLPSMPRTRDLAKVSAFLQQMDEL</sequence>
<comment type="cofactor">
    <cofactor evidence="1">
        <name>[4Fe-4S] cluster</name>
        <dbReference type="ChEBI" id="CHEBI:49883"/>
    </cofactor>
</comment>
<dbReference type="PANTHER" id="PTHR11472:SF34">
    <property type="entry name" value="REGULATOR OF TELOMERE ELONGATION HELICASE 1"/>
    <property type="match status" value="1"/>
</dbReference>
<keyword evidence="7" id="KW-0408">Iron</keyword>
<keyword evidence="4" id="KW-0378">Hydrolase</keyword>
<evidence type="ECO:0000256" key="11">
    <source>
        <dbReference type="ARBA" id="ARBA00038058"/>
    </source>
</evidence>
<reference evidence="16 17" key="2">
    <citation type="submission" date="2019-01" db="EMBL/GenBank/DDBJ databases">
        <title>Motilimonas pumilus sp. nov., isolated from the gut of sea cucumber (Apostichopus japonicus).</title>
        <authorList>
            <person name="Wang F.-Q."/>
            <person name="Ren L.-H."/>
            <person name="Lin Y.-W."/>
            <person name="Sun G.-H."/>
            <person name="Du Z.-J."/>
            <person name="Zhao J.-X."/>
            <person name="Liu X.-J."/>
            <person name="Liu L.-J."/>
        </authorList>
    </citation>
    <scope>NUCLEOTIDE SEQUENCE [LARGE SCALE GENOMIC DNA]</scope>
    <source>
        <strain evidence="16 17">PLHSC7-2</strain>
    </source>
</reference>
<dbReference type="GO" id="GO:0006281">
    <property type="term" value="P:DNA repair"/>
    <property type="evidence" value="ECO:0007669"/>
    <property type="project" value="TreeGrafter"/>
</dbReference>
<keyword evidence="9" id="KW-0238">DNA-binding</keyword>
<dbReference type="OrthoDB" id="9805194at2"/>
<dbReference type="PANTHER" id="PTHR11472">
    <property type="entry name" value="DNA REPAIR DEAD HELICASE RAD3/XP-D SUBFAMILY MEMBER"/>
    <property type="match status" value="1"/>
</dbReference>
<dbReference type="InterPro" id="IPR014013">
    <property type="entry name" value="Helic_SF1/SF2_ATP-bd_DinG/Rad3"/>
</dbReference>
<accession>A0A418YDC1</accession>
<keyword evidence="3" id="KW-0547">Nucleotide-binding</keyword>
<evidence type="ECO:0000256" key="7">
    <source>
        <dbReference type="ARBA" id="ARBA00023004"/>
    </source>
</evidence>
<dbReference type="FunFam" id="3.40.50.300:FF:000499">
    <property type="entry name" value="ATP-dependent DNA helicase"/>
    <property type="match status" value="1"/>
</dbReference>
<dbReference type="GO" id="GO:0016818">
    <property type="term" value="F:hydrolase activity, acting on acid anhydrides, in phosphorus-containing anhydrides"/>
    <property type="evidence" value="ECO:0007669"/>
    <property type="project" value="InterPro"/>
</dbReference>
<evidence type="ECO:0000256" key="10">
    <source>
        <dbReference type="ARBA" id="ARBA00023235"/>
    </source>
</evidence>
<evidence type="ECO:0000256" key="3">
    <source>
        <dbReference type="ARBA" id="ARBA00022741"/>
    </source>
</evidence>
<dbReference type="InterPro" id="IPR027417">
    <property type="entry name" value="P-loop_NTPase"/>
</dbReference>
<evidence type="ECO:0000256" key="9">
    <source>
        <dbReference type="ARBA" id="ARBA00023125"/>
    </source>
</evidence>
<keyword evidence="2" id="KW-0479">Metal-binding</keyword>
<evidence type="ECO:0000313" key="16">
    <source>
        <dbReference type="EMBL" id="RJG42514.1"/>
    </source>
</evidence>
<keyword evidence="17" id="KW-1185">Reference proteome</keyword>
<dbReference type="GO" id="GO:0043139">
    <property type="term" value="F:5'-3' DNA helicase activity"/>
    <property type="evidence" value="ECO:0007669"/>
    <property type="project" value="UniProtKB-EC"/>
</dbReference>
<dbReference type="EC" id="5.6.2.3" evidence="12"/>
<organism evidence="16 17">
    <name type="scientific">Motilimonas pumila</name>
    <dbReference type="NCBI Taxonomy" id="2303987"/>
    <lineage>
        <taxon>Bacteria</taxon>
        <taxon>Pseudomonadati</taxon>
        <taxon>Pseudomonadota</taxon>
        <taxon>Gammaproteobacteria</taxon>
        <taxon>Alteromonadales</taxon>
        <taxon>Alteromonadales genera incertae sedis</taxon>
        <taxon>Motilimonas</taxon>
    </lineage>
</organism>
<dbReference type="InterPro" id="IPR014001">
    <property type="entry name" value="Helicase_ATP-bd"/>
</dbReference>
<keyword evidence="5 16" id="KW-0347">Helicase</keyword>
<evidence type="ECO:0000256" key="8">
    <source>
        <dbReference type="ARBA" id="ARBA00023014"/>
    </source>
</evidence>
<dbReference type="GO" id="GO:0046872">
    <property type="term" value="F:metal ion binding"/>
    <property type="evidence" value="ECO:0007669"/>
    <property type="project" value="UniProtKB-KW"/>
</dbReference>
<evidence type="ECO:0000256" key="12">
    <source>
        <dbReference type="ARBA" id="ARBA00044969"/>
    </source>
</evidence>
<evidence type="ECO:0000256" key="6">
    <source>
        <dbReference type="ARBA" id="ARBA00022840"/>
    </source>
</evidence>
<name>A0A418YDC1_9GAMM</name>
<dbReference type="InterPro" id="IPR045028">
    <property type="entry name" value="DinG/Rad3-like"/>
</dbReference>
<dbReference type="GO" id="GO:0003677">
    <property type="term" value="F:DNA binding"/>
    <property type="evidence" value="ECO:0007669"/>
    <property type="project" value="UniProtKB-KW"/>
</dbReference>
<dbReference type="Pfam" id="PF13307">
    <property type="entry name" value="Helicase_C_2"/>
    <property type="match status" value="1"/>
</dbReference>
<dbReference type="PROSITE" id="PS51193">
    <property type="entry name" value="HELICASE_ATP_BIND_2"/>
    <property type="match status" value="1"/>
</dbReference>
<keyword evidence="6" id="KW-0067">ATP-binding</keyword>
<dbReference type="AlphaFoldDB" id="A0A418YDC1"/>
<keyword evidence="10" id="KW-0413">Isomerase</keyword>
<evidence type="ECO:0000256" key="4">
    <source>
        <dbReference type="ARBA" id="ARBA00022801"/>
    </source>
</evidence>
<proteinExistence type="inferred from homology"/>
<dbReference type="SMART" id="SM00487">
    <property type="entry name" value="DEXDc"/>
    <property type="match status" value="1"/>
</dbReference>
<evidence type="ECO:0000256" key="14">
    <source>
        <dbReference type="ARBA" id="ARBA00071792"/>
    </source>
</evidence>
<evidence type="ECO:0000256" key="1">
    <source>
        <dbReference type="ARBA" id="ARBA00001966"/>
    </source>
</evidence>
<protein>
    <recommendedName>
        <fullName evidence="14">ATP-dependent DNA helicase YoaA</fullName>
        <ecNumber evidence="12">5.6.2.3</ecNumber>
    </recommendedName>
</protein>
<keyword evidence="8" id="KW-0411">Iron-sulfur</keyword>
<dbReference type="EMBL" id="QZCH01000016">
    <property type="protein sequence ID" value="RJG42514.1"/>
    <property type="molecule type" value="Genomic_DNA"/>
</dbReference>
<evidence type="ECO:0000256" key="13">
    <source>
        <dbReference type="ARBA" id="ARBA00048954"/>
    </source>
</evidence>
<dbReference type="RefSeq" id="WP_119911141.1">
    <property type="nucleotide sequence ID" value="NZ_QZCH01000016.1"/>
</dbReference>
<dbReference type="SMART" id="SM00491">
    <property type="entry name" value="HELICc2"/>
    <property type="match status" value="1"/>
</dbReference>
<reference evidence="16 17" key="1">
    <citation type="submission" date="2018-09" db="EMBL/GenBank/DDBJ databases">
        <authorList>
            <person name="Wang F."/>
        </authorList>
    </citation>
    <scope>NUCLEOTIDE SEQUENCE [LARGE SCALE GENOMIC DNA]</scope>
    <source>
        <strain evidence="16 17">PLHSC7-2</strain>
    </source>
</reference>
<comment type="catalytic activity">
    <reaction evidence="13">
        <text>ATP + H2O = ADP + phosphate + H(+)</text>
        <dbReference type="Rhea" id="RHEA:13065"/>
        <dbReference type="ChEBI" id="CHEBI:15377"/>
        <dbReference type="ChEBI" id="CHEBI:15378"/>
        <dbReference type="ChEBI" id="CHEBI:30616"/>
        <dbReference type="ChEBI" id="CHEBI:43474"/>
        <dbReference type="ChEBI" id="CHEBI:456216"/>
        <dbReference type="EC" id="5.6.2.3"/>
    </reaction>
</comment>